<gene>
    <name evidence="1" type="ORF">PHAMO_80108</name>
</gene>
<dbReference type="STRING" id="1150626.PHAMO_80108"/>
<protein>
    <recommendedName>
        <fullName evidence="3">DNA primase</fullName>
    </recommendedName>
</protein>
<sequence>MSREKSQELLEAIDMEYYLDREAIEYRAGMGSSGPQLNLRTCPVCGGDAWKVYIGAETGLGNCFHGSCGATFNKYSFIKAHLGNPPAAVVRAHIIDVAREMGWRPARKVARAVEMDAGWELPHSIPLPTEDGQNLQYLEDRGVTTELAAYFHLRYCHDAWFNYTDSEGKRKGQHFGGRVIVPVFNMAGNLVTFQGRDITGAADLRYLFPKQLPATGRYLYNAHNAVGAKAVCAGEGAFDTIAIKKAFDMEPGLRDVVPIGTFGKHLSGRLEANSPSGDDQLGAVIELKTRGLVEWTTMWDGEVAALEDAVKAGEQIRKVGVRSFVALLPKGRDPNEVPPAEVIKAYMRRIELTPANMVKLRLKNPYR</sequence>
<evidence type="ECO:0008006" key="3">
    <source>
        <dbReference type="Google" id="ProtNLM"/>
    </source>
</evidence>
<dbReference type="Gene3D" id="3.40.1360.10">
    <property type="match status" value="1"/>
</dbReference>
<dbReference type="Proteomes" id="UP000004169">
    <property type="component" value="Unassembled WGS sequence"/>
</dbReference>
<evidence type="ECO:0000313" key="2">
    <source>
        <dbReference type="Proteomes" id="UP000004169"/>
    </source>
</evidence>
<accession>H8FY79</accession>
<keyword evidence="2" id="KW-1185">Reference proteome</keyword>
<evidence type="ECO:0000313" key="1">
    <source>
        <dbReference type="EMBL" id="CCG43317.1"/>
    </source>
</evidence>
<dbReference type="eggNOG" id="COG0358">
    <property type="taxonomic scope" value="Bacteria"/>
</dbReference>
<dbReference type="EMBL" id="CAHP01000060">
    <property type="protein sequence ID" value="CCG43317.1"/>
    <property type="molecule type" value="Genomic_DNA"/>
</dbReference>
<comment type="caution">
    <text evidence="1">The sequence shown here is derived from an EMBL/GenBank/DDBJ whole genome shotgun (WGS) entry which is preliminary data.</text>
</comment>
<dbReference type="SUPFAM" id="SSF56731">
    <property type="entry name" value="DNA primase core"/>
    <property type="match status" value="1"/>
</dbReference>
<proteinExistence type="predicted"/>
<organism evidence="1 2">
    <name type="scientific">Magnetospirillum molischianum DSM 120</name>
    <dbReference type="NCBI Taxonomy" id="1150626"/>
    <lineage>
        <taxon>Bacteria</taxon>
        <taxon>Pseudomonadati</taxon>
        <taxon>Pseudomonadota</taxon>
        <taxon>Alphaproteobacteria</taxon>
        <taxon>Rhodospirillales</taxon>
        <taxon>Rhodospirillaceae</taxon>
        <taxon>Magnetospirillum</taxon>
    </lineage>
</organism>
<dbReference type="OrthoDB" id="8478304at2"/>
<dbReference type="RefSeq" id="WP_002731401.1">
    <property type="nucleotide sequence ID" value="NZ_CAHP01000060.1"/>
</dbReference>
<reference evidence="1 2" key="1">
    <citation type="journal article" date="2012" name="J. Bacteriol.">
        <title>Draft Genome Sequence of the Purple Photosynthetic Bacterium Phaeospirillum molischianum DSM120, a Particularly Versatile Bacterium.</title>
        <authorList>
            <person name="Duquesne K."/>
            <person name="Prima V."/>
            <person name="Ji B."/>
            <person name="Rouy Z."/>
            <person name="Medigue C."/>
            <person name="Talla E."/>
            <person name="Sturgis J.N."/>
        </authorList>
    </citation>
    <scope>NUCLEOTIDE SEQUENCE [LARGE SCALE GENOMIC DNA]</scope>
    <source>
        <strain evidence="2">DSM120</strain>
    </source>
</reference>
<dbReference type="AlphaFoldDB" id="H8FY79"/>
<name>H8FY79_MAGML</name>